<protein>
    <submittedName>
        <fullName evidence="2">Uncharacterized protein</fullName>
    </submittedName>
</protein>
<feature type="region of interest" description="Disordered" evidence="1">
    <location>
        <begin position="309"/>
        <end position="368"/>
    </location>
</feature>
<dbReference type="AlphaFoldDB" id="A0A8S1MT62"/>
<evidence type="ECO:0000256" key="1">
    <source>
        <dbReference type="SAM" id="MobiDB-lite"/>
    </source>
</evidence>
<dbReference type="OrthoDB" id="305228at2759"/>
<name>A0A8S1MT62_9CILI</name>
<feature type="compositionally biased region" description="Basic and acidic residues" evidence="1">
    <location>
        <begin position="314"/>
        <end position="361"/>
    </location>
</feature>
<comment type="caution">
    <text evidence="2">The sequence shown here is derived from an EMBL/GenBank/DDBJ whole genome shotgun (WGS) entry which is preliminary data.</text>
</comment>
<feature type="region of interest" description="Disordered" evidence="1">
    <location>
        <begin position="1116"/>
        <end position="1157"/>
    </location>
</feature>
<dbReference type="EMBL" id="CAJJDN010000037">
    <property type="protein sequence ID" value="CAD8078124.1"/>
    <property type="molecule type" value="Genomic_DNA"/>
</dbReference>
<organism evidence="2 3">
    <name type="scientific">Paramecium sonneborni</name>
    <dbReference type="NCBI Taxonomy" id="65129"/>
    <lineage>
        <taxon>Eukaryota</taxon>
        <taxon>Sar</taxon>
        <taxon>Alveolata</taxon>
        <taxon>Ciliophora</taxon>
        <taxon>Intramacronucleata</taxon>
        <taxon>Oligohymenophorea</taxon>
        <taxon>Peniculida</taxon>
        <taxon>Parameciidae</taxon>
        <taxon>Paramecium</taxon>
    </lineage>
</organism>
<proteinExistence type="predicted"/>
<gene>
    <name evidence="2" type="ORF">PSON_ATCC_30995.1.T0370125</name>
</gene>
<feature type="compositionally biased region" description="Polar residues" evidence="1">
    <location>
        <begin position="1116"/>
        <end position="1130"/>
    </location>
</feature>
<evidence type="ECO:0000313" key="3">
    <source>
        <dbReference type="Proteomes" id="UP000692954"/>
    </source>
</evidence>
<feature type="region of interest" description="Disordered" evidence="1">
    <location>
        <begin position="523"/>
        <end position="546"/>
    </location>
</feature>
<dbReference type="Proteomes" id="UP000692954">
    <property type="component" value="Unassembled WGS sequence"/>
</dbReference>
<sequence>MSVIFDQLDNIQSLRFKFTQAIKLGVSLYYIQNCNLKRLVITDNQIAQYNESEAIHVLQNASQICSDGKTLFCLENNGDLYQIDQQPKLLVSAKNYITITPTTAIDHSGRGFYWKNNKPIYSHCKHISTYQDKMTLITIGGKIFNIENNTQIPIQQLNGLGINGYFKKSLLFQFGGIAITENGDAYCYNSKMIKIKISNLQDIQASNRFIFGIQGKYILQWNLDDFQNHQFFVNQTLFKKMNYGHEIQINYKKKEFEEVKYIFSDQFSLFCCASIKSIFKQNQNEQSISAIEKTFCRSTVQNLKQQLFDQWDPPSKKKNQEIRQPRQLRGERTERSETSNRQTDRIEKKDDTSQQRQEQSHRQSNNNILDVLFDRSNKEENFVKKDQEQIVLQIDPNFSFKNSLKKQTEILAPLEISKLNLNDNISKSEKSLLSNKQNAQITQVEQIKLQQQEQKQQKLEPSVDQKQQQKIKVQSKEEEQILCNQKEQQLKQNIEQQQQIEQQQKLEEQQKIEQQQKFEKQQKAEQQQQQQQQQQLNSINLPKKGTDEIKQPSKLLEQYKKQFDLILQSNYEQTIKNQEQMQNNQMNKLNYQENLSTQQNIISQKLSQIREIYDQPKFKTQNNSLYTLDEESSVEQSMCFEEEEKGRLQLKRQALQIQDVFDNKPECKPASKKQQQFSIKDFQSQTLSQENQIQSPQIYAAELQLPPIQSTLNNFFSKLQSKPEKSIDEVLNLQTQKEEILDNIQQPSLKEQTSSVEVKENKKIKSFLKPEQMQQQKQKNTVEVMDQQSVIDYQNNSDFIDQQQDSFMQILQTEKKQQECNKIQNIMSIFDQIQIQPKRKSPPKLSLFKKQDQENKFKKIDIIQDSDGQLDENLAEIKKILIEKNQKIIEKKQSPSKSIIKLHKTLVTFSEDISQEEVEDRVMQIVKIDQNLQTINNKPSPIKSKSPFKDNNISSSKNNSLQLSEQKALIKINQNADIKQHSFDIKIPVNQLEQKQGLSHVKAQQLNCNTQRPEKIYTPLRSRRNSSARGSSIETNRFKQLQIETQIVVPGIQSQTPQINNFEILDLSNAMYHIDLTLMEESTKHTPVAQIINVLNKNQQSNQKTLKEPQLIRVSSTSQIPPSLRTNSVGPISKKTEASPIKVQRNAKNTQSSKSVNDETINLKKKKQDIILRKLFFRLDIQLKLIKLEFMFNMKQKITK</sequence>
<evidence type="ECO:0000313" key="2">
    <source>
        <dbReference type="EMBL" id="CAD8078124.1"/>
    </source>
</evidence>
<feature type="compositionally biased region" description="Low complexity" evidence="1">
    <location>
        <begin position="524"/>
        <end position="536"/>
    </location>
</feature>
<keyword evidence="3" id="KW-1185">Reference proteome</keyword>
<accession>A0A8S1MT62</accession>
<feature type="compositionally biased region" description="Polar residues" evidence="1">
    <location>
        <begin position="1146"/>
        <end position="1157"/>
    </location>
</feature>
<feature type="region of interest" description="Disordered" evidence="1">
    <location>
        <begin position="935"/>
        <end position="959"/>
    </location>
</feature>
<reference evidence="2" key="1">
    <citation type="submission" date="2021-01" db="EMBL/GenBank/DDBJ databases">
        <authorList>
            <consortium name="Genoscope - CEA"/>
            <person name="William W."/>
        </authorList>
    </citation>
    <scope>NUCLEOTIDE SEQUENCE</scope>
</reference>